<dbReference type="PANTHER" id="PTHR24300">
    <property type="entry name" value="CYTOCHROME P450 508A4-RELATED"/>
    <property type="match status" value="1"/>
</dbReference>
<comment type="subcellular location">
    <subcellularLocation>
        <location evidence="3">Endoplasmic reticulum membrane</location>
        <topology evidence="3">Peripheral membrane protein</topology>
    </subcellularLocation>
    <subcellularLocation>
        <location evidence="2">Microsome membrane</location>
        <topology evidence="2">Peripheral membrane protein</topology>
    </subcellularLocation>
</comment>
<dbReference type="GO" id="GO:0016712">
    <property type="term" value="F:oxidoreductase activity, acting on paired donors, with incorporation or reduction of molecular oxygen, reduced flavin or flavoprotein as one donor, and incorporation of one atom of oxygen"/>
    <property type="evidence" value="ECO:0007669"/>
    <property type="project" value="TreeGrafter"/>
</dbReference>
<name>A0A7K9BJ22_DRONO</name>
<organism evidence="13 14">
    <name type="scientific">Dromaius novaehollandiae</name>
    <name type="common">Emu</name>
    <dbReference type="NCBI Taxonomy" id="8790"/>
    <lineage>
        <taxon>Eukaryota</taxon>
        <taxon>Metazoa</taxon>
        <taxon>Chordata</taxon>
        <taxon>Craniata</taxon>
        <taxon>Vertebrata</taxon>
        <taxon>Euteleostomi</taxon>
        <taxon>Archelosauria</taxon>
        <taxon>Archosauria</taxon>
        <taxon>Dinosauria</taxon>
        <taxon>Saurischia</taxon>
        <taxon>Theropoda</taxon>
        <taxon>Coelurosauria</taxon>
        <taxon>Aves</taxon>
        <taxon>Palaeognathae</taxon>
        <taxon>Casuariiformes</taxon>
        <taxon>Dromaiidae</taxon>
        <taxon>Dromaius</taxon>
    </lineage>
</organism>
<dbReference type="PANTHER" id="PTHR24300:SF424">
    <property type="entry name" value="CYTOCHROME P450"/>
    <property type="match status" value="1"/>
</dbReference>
<gene>
    <name evidence="13" type="primary">Cyp2g1_0</name>
    <name evidence="13" type="ORF">DRONOV_R15051</name>
</gene>
<evidence type="ECO:0000256" key="5">
    <source>
        <dbReference type="ARBA" id="ARBA00022617"/>
    </source>
</evidence>
<dbReference type="InterPro" id="IPR001128">
    <property type="entry name" value="Cyt_P450"/>
</dbReference>
<dbReference type="SUPFAM" id="SSF48264">
    <property type="entry name" value="Cytochrome P450"/>
    <property type="match status" value="1"/>
</dbReference>
<comment type="cofactor">
    <cofactor evidence="1">
        <name>heme</name>
        <dbReference type="ChEBI" id="CHEBI:30413"/>
    </cofactor>
</comment>
<dbReference type="AlphaFoldDB" id="A0A7K9BJ22"/>
<protein>
    <submittedName>
        <fullName evidence="13">CP2G1 protein</fullName>
    </submittedName>
</protein>
<keyword evidence="5" id="KW-0349">Heme</keyword>
<dbReference type="Pfam" id="PF00067">
    <property type="entry name" value="p450"/>
    <property type="match status" value="1"/>
</dbReference>
<feature type="non-terminal residue" evidence="13">
    <location>
        <position position="158"/>
    </location>
</feature>
<dbReference type="GO" id="GO:0006805">
    <property type="term" value="P:xenobiotic metabolic process"/>
    <property type="evidence" value="ECO:0007669"/>
    <property type="project" value="TreeGrafter"/>
</dbReference>
<evidence type="ECO:0000256" key="3">
    <source>
        <dbReference type="ARBA" id="ARBA00004406"/>
    </source>
</evidence>
<dbReference type="GO" id="GO:0019373">
    <property type="term" value="P:epoxygenase P450 pathway"/>
    <property type="evidence" value="ECO:0007669"/>
    <property type="project" value="TreeGrafter"/>
</dbReference>
<dbReference type="InterPro" id="IPR050182">
    <property type="entry name" value="Cytochrome_P450_fam2"/>
</dbReference>
<comment type="similarity">
    <text evidence="4">Belongs to the cytochrome P450 family.</text>
</comment>
<accession>A0A7K9BJ22</accession>
<evidence type="ECO:0000256" key="8">
    <source>
        <dbReference type="ARBA" id="ARBA00022848"/>
    </source>
</evidence>
<evidence type="ECO:0000256" key="9">
    <source>
        <dbReference type="ARBA" id="ARBA00023002"/>
    </source>
</evidence>
<keyword evidence="9" id="KW-0560">Oxidoreductase</keyword>
<reference evidence="13 14" key="1">
    <citation type="submission" date="2019-09" db="EMBL/GenBank/DDBJ databases">
        <title>Bird 10,000 Genomes (B10K) Project - Family phase.</title>
        <authorList>
            <person name="Zhang G."/>
        </authorList>
    </citation>
    <scope>NUCLEOTIDE SEQUENCE [LARGE SCALE GENOMIC DNA]</scope>
    <source>
        <strain evidence="13">B10K-LSUMZ-23963</strain>
        <tissue evidence="13">Muscle</tissue>
    </source>
</reference>
<dbReference type="Gene3D" id="1.10.630.10">
    <property type="entry name" value="Cytochrome P450"/>
    <property type="match status" value="1"/>
</dbReference>
<evidence type="ECO:0000256" key="10">
    <source>
        <dbReference type="ARBA" id="ARBA00023004"/>
    </source>
</evidence>
<evidence type="ECO:0000256" key="11">
    <source>
        <dbReference type="ARBA" id="ARBA00023033"/>
    </source>
</evidence>
<dbReference type="GO" id="GO:0005506">
    <property type="term" value="F:iron ion binding"/>
    <property type="evidence" value="ECO:0007669"/>
    <property type="project" value="InterPro"/>
</dbReference>
<evidence type="ECO:0000313" key="14">
    <source>
        <dbReference type="Proteomes" id="UP000543287"/>
    </source>
</evidence>
<evidence type="ECO:0000313" key="13">
    <source>
        <dbReference type="EMBL" id="NXG40344.1"/>
    </source>
</evidence>
<evidence type="ECO:0000256" key="4">
    <source>
        <dbReference type="ARBA" id="ARBA00010617"/>
    </source>
</evidence>
<keyword evidence="7" id="KW-0256">Endoplasmic reticulum</keyword>
<sequence length="158" mass="18160">NVICSVVFGSRFDYADADFLALLQMMNESFRELSTPWSQFYDMNGSLLKYLPGPHMKIYRLLQRMRQFIARRVQQNMETFDPGFPRDFIDSFLVQMQKEKDNPASEFNMENLELTTLNLFFAGTETVSSTLRYGFLLLMKHPEVQGEGPGPARGPAAP</sequence>
<dbReference type="InterPro" id="IPR036396">
    <property type="entry name" value="Cyt_P450_sf"/>
</dbReference>
<dbReference type="GO" id="GO:0020037">
    <property type="term" value="F:heme binding"/>
    <property type="evidence" value="ECO:0007669"/>
    <property type="project" value="InterPro"/>
</dbReference>
<evidence type="ECO:0000256" key="6">
    <source>
        <dbReference type="ARBA" id="ARBA00022723"/>
    </source>
</evidence>
<dbReference type="GO" id="GO:0005789">
    <property type="term" value="C:endoplasmic reticulum membrane"/>
    <property type="evidence" value="ECO:0007669"/>
    <property type="project" value="UniProtKB-SubCell"/>
</dbReference>
<evidence type="ECO:0000256" key="12">
    <source>
        <dbReference type="ARBA" id="ARBA00023136"/>
    </source>
</evidence>
<evidence type="ECO:0000256" key="2">
    <source>
        <dbReference type="ARBA" id="ARBA00004174"/>
    </source>
</evidence>
<keyword evidence="8" id="KW-0492">Microsome</keyword>
<keyword evidence="12" id="KW-0472">Membrane</keyword>
<comment type="caution">
    <text evidence="13">The sequence shown here is derived from an EMBL/GenBank/DDBJ whole genome shotgun (WGS) entry which is preliminary data.</text>
</comment>
<feature type="non-terminal residue" evidence="13">
    <location>
        <position position="1"/>
    </location>
</feature>
<keyword evidence="6" id="KW-0479">Metal-binding</keyword>
<keyword evidence="11" id="KW-0503">Monooxygenase</keyword>
<evidence type="ECO:0000256" key="7">
    <source>
        <dbReference type="ARBA" id="ARBA00022824"/>
    </source>
</evidence>
<keyword evidence="10" id="KW-0408">Iron</keyword>
<proteinExistence type="inferred from homology"/>
<dbReference type="GO" id="GO:0008392">
    <property type="term" value="F:arachidonate epoxygenase activity"/>
    <property type="evidence" value="ECO:0007669"/>
    <property type="project" value="TreeGrafter"/>
</dbReference>
<dbReference type="EMBL" id="VWZH01000840">
    <property type="protein sequence ID" value="NXG40344.1"/>
    <property type="molecule type" value="Genomic_DNA"/>
</dbReference>
<dbReference type="Proteomes" id="UP000543287">
    <property type="component" value="Unassembled WGS sequence"/>
</dbReference>
<evidence type="ECO:0000256" key="1">
    <source>
        <dbReference type="ARBA" id="ARBA00001971"/>
    </source>
</evidence>
<dbReference type="InterPro" id="IPR002401">
    <property type="entry name" value="Cyt_P450_E_grp-I"/>
</dbReference>
<dbReference type="PRINTS" id="PR00463">
    <property type="entry name" value="EP450I"/>
</dbReference>
<dbReference type="FunFam" id="1.10.630.10:FF:000238">
    <property type="entry name" value="Cytochrome P450 2A6"/>
    <property type="match status" value="1"/>
</dbReference>